<evidence type="ECO:0000259" key="1">
    <source>
        <dbReference type="Pfam" id="PF13614"/>
    </source>
</evidence>
<dbReference type="EMBL" id="CP040817">
    <property type="protein sequence ID" value="QYM93864.1"/>
    <property type="molecule type" value="Genomic_DNA"/>
</dbReference>
<dbReference type="SUPFAM" id="SSF52540">
    <property type="entry name" value="P-loop containing nucleoside triphosphate hydrolases"/>
    <property type="match status" value="1"/>
</dbReference>
<keyword evidence="3" id="KW-1185">Reference proteome</keyword>
<dbReference type="RefSeq" id="WP_219951757.1">
    <property type="nucleotide sequence ID" value="NZ_CP040817.1"/>
</dbReference>
<dbReference type="PANTHER" id="PTHR13696">
    <property type="entry name" value="P-LOOP CONTAINING NUCLEOSIDE TRIPHOSPHATE HYDROLASE"/>
    <property type="match status" value="1"/>
</dbReference>
<reference evidence="2 3" key="1">
    <citation type="submission" date="2019-06" db="EMBL/GenBank/DDBJ databases">
        <title>Complete genome of Dickeya zeae PL65.</title>
        <authorList>
            <person name="Boluk G."/>
            <person name="Arif M."/>
        </authorList>
    </citation>
    <scope>NUCLEOTIDE SEQUENCE [LARGE SCALE GENOMIC DNA]</scope>
    <source>
        <strain evidence="2 3">PL65</strain>
    </source>
</reference>
<organism evidence="2 3">
    <name type="scientific">Dickeya zeae</name>
    <dbReference type="NCBI Taxonomy" id="204042"/>
    <lineage>
        <taxon>Bacteria</taxon>
        <taxon>Pseudomonadati</taxon>
        <taxon>Pseudomonadota</taxon>
        <taxon>Gammaproteobacteria</taxon>
        <taxon>Enterobacterales</taxon>
        <taxon>Pectobacteriaceae</taxon>
        <taxon>Dickeya</taxon>
    </lineage>
</organism>
<dbReference type="Gene3D" id="3.40.50.300">
    <property type="entry name" value="P-loop containing nucleotide triphosphate hydrolases"/>
    <property type="match status" value="1"/>
</dbReference>
<sequence length="281" mass="31471">MTKVVSLINMKGGVGKSTLTVNLAWHFAAYNNWKKKVLVVDLDPQFNSSQYLVGASKYNQMLEDGKPTVWDIFEQHTRTPSNKQGKKIKSSEVIRPVVKYRSGGKVDLIPSRLELSLSLKSSSQRPNLLSKIINEVKDDYDLVLIDCAPTESMLTTAAYISSNHILVPVKPEYLSTIGLPLLKSSIDSFLDEYNDNQLDILGLVFNATSEYAPEEDKSKKEVNELASKNNWVIFNSEIPYSRSYPKGAREGQPIFGTSYARSAQCDNFRAFADEFGKRVGL</sequence>
<dbReference type="InterPro" id="IPR050678">
    <property type="entry name" value="DNA_Partitioning_ATPase"/>
</dbReference>
<gene>
    <name evidence="2" type="ORF">FGI21_19300</name>
</gene>
<feature type="domain" description="AAA" evidence="1">
    <location>
        <begin position="2"/>
        <end position="196"/>
    </location>
</feature>
<dbReference type="InterPro" id="IPR027417">
    <property type="entry name" value="P-loop_NTPase"/>
</dbReference>
<evidence type="ECO:0000313" key="2">
    <source>
        <dbReference type="EMBL" id="QYM93864.1"/>
    </source>
</evidence>
<dbReference type="Proteomes" id="UP000824976">
    <property type="component" value="Chromosome"/>
</dbReference>
<accession>A0ABX8W107</accession>
<dbReference type="InterPro" id="IPR025669">
    <property type="entry name" value="AAA_dom"/>
</dbReference>
<name>A0ABX8W107_9GAMM</name>
<dbReference type="CDD" id="cd02042">
    <property type="entry name" value="ParAB_family"/>
    <property type="match status" value="1"/>
</dbReference>
<evidence type="ECO:0000313" key="3">
    <source>
        <dbReference type="Proteomes" id="UP000824976"/>
    </source>
</evidence>
<proteinExistence type="predicted"/>
<protein>
    <submittedName>
        <fullName evidence="2">ParA family protein</fullName>
    </submittedName>
</protein>
<dbReference type="Pfam" id="PF13614">
    <property type="entry name" value="AAA_31"/>
    <property type="match status" value="1"/>
</dbReference>
<dbReference type="PANTHER" id="PTHR13696:SF99">
    <property type="entry name" value="COBYRINIC ACID AC-DIAMIDE SYNTHASE"/>
    <property type="match status" value="1"/>
</dbReference>